<proteinExistence type="predicted"/>
<protein>
    <submittedName>
        <fullName evidence="1">Uncharacterized protein</fullName>
    </submittedName>
</protein>
<keyword evidence="2" id="KW-1185">Reference proteome</keyword>
<evidence type="ECO:0000313" key="2">
    <source>
        <dbReference type="Proteomes" id="UP000306635"/>
    </source>
</evidence>
<gene>
    <name evidence="1" type="ORF">FAS41_30660</name>
</gene>
<accession>A0A5R9QKQ4</accession>
<dbReference type="AlphaFoldDB" id="A0A5R9QKQ4"/>
<evidence type="ECO:0000313" key="1">
    <source>
        <dbReference type="EMBL" id="TLX69556.1"/>
    </source>
</evidence>
<comment type="caution">
    <text evidence="1">The sequence shown here is derived from an EMBL/GenBank/DDBJ whole genome shotgun (WGS) entry which is preliminary data.</text>
</comment>
<dbReference type="EMBL" id="SWDV01000110">
    <property type="protein sequence ID" value="TLX69556.1"/>
    <property type="molecule type" value="Genomic_DNA"/>
</dbReference>
<dbReference type="OrthoDB" id="7065762at2"/>
<dbReference type="RefSeq" id="WP_138527019.1">
    <property type="nucleotide sequence ID" value="NZ_SWDV01000110.1"/>
</dbReference>
<dbReference type="Proteomes" id="UP000306635">
    <property type="component" value="Unassembled WGS sequence"/>
</dbReference>
<organism evidence="1 2">
    <name type="scientific">Pseudomonas nicosulfuronedens</name>
    <dbReference type="NCBI Taxonomy" id="2571105"/>
    <lineage>
        <taxon>Bacteria</taxon>
        <taxon>Pseudomonadati</taxon>
        <taxon>Pseudomonadota</taxon>
        <taxon>Gammaproteobacteria</taxon>
        <taxon>Pseudomonadales</taxon>
        <taxon>Pseudomonadaceae</taxon>
        <taxon>Pseudomonas</taxon>
    </lineage>
</organism>
<reference evidence="1 2" key="1">
    <citation type="submission" date="2019-04" db="EMBL/GenBank/DDBJ databases">
        <authorList>
            <person name="Li M."/>
        </authorList>
    </citation>
    <scope>NUCLEOTIDE SEQUENCE [LARGE SCALE GENOMIC DNA]</scope>
    <source>
        <strain evidence="1 2">LAM1902</strain>
    </source>
</reference>
<name>A0A5R9QKQ4_9PSED</name>
<sequence length="77" mass="8442">MSNIEVYVPAVDGSAYWIHEKGESCQNAIHTLFTDDFAAPPTQMVVEITTDSGKVVRVSIPYSNTGKAVVRIDDELI</sequence>